<dbReference type="EMBL" id="BMFK01000001">
    <property type="protein sequence ID" value="GGE55728.1"/>
    <property type="molecule type" value="Genomic_DNA"/>
</dbReference>
<dbReference type="Gene3D" id="3.10.350.10">
    <property type="entry name" value="LysM domain"/>
    <property type="match status" value="1"/>
</dbReference>
<dbReference type="InterPro" id="IPR018392">
    <property type="entry name" value="LysM"/>
</dbReference>
<feature type="compositionally biased region" description="Basic and acidic residues" evidence="1">
    <location>
        <begin position="1"/>
        <end position="15"/>
    </location>
</feature>
<feature type="transmembrane region" description="Helical" evidence="2">
    <location>
        <begin position="53"/>
        <end position="73"/>
    </location>
</feature>
<keyword evidence="5" id="KW-1185">Reference proteome</keyword>
<evidence type="ECO:0000256" key="1">
    <source>
        <dbReference type="SAM" id="MobiDB-lite"/>
    </source>
</evidence>
<dbReference type="PROSITE" id="PS51782">
    <property type="entry name" value="LYSM"/>
    <property type="match status" value="1"/>
</dbReference>
<comment type="caution">
    <text evidence="4">The sequence shown here is derived from an EMBL/GenBank/DDBJ whole genome shotgun (WGS) entry which is preliminary data.</text>
</comment>
<evidence type="ECO:0000256" key="2">
    <source>
        <dbReference type="SAM" id="Phobius"/>
    </source>
</evidence>
<dbReference type="SUPFAM" id="SSF54106">
    <property type="entry name" value="LysM domain"/>
    <property type="match status" value="1"/>
</dbReference>
<dbReference type="RefSeq" id="WP_188386651.1">
    <property type="nucleotide sequence ID" value="NZ_BMFK01000001.1"/>
</dbReference>
<sequence length="198" mass="23045">MTKKDEKLDQAEILRKRMSGPTEEAPDMLHLPPRSEKHVEEEKKTRWRIKHPIVRLLAICFILIPGTIVAYIIHQHNKQETVAPNHYERVTVNKGNTNETQKKEEPVAEAKEETKEETKPVEEPAKEDQPEKKEEPPKQDNMIYHTVKEGDTLYSLAMKYFGNRNGERVIEEYNQLESRDLVVGSVLEIPKDVKEIVK</sequence>
<dbReference type="Pfam" id="PF01476">
    <property type="entry name" value="LysM"/>
    <property type="match status" value="1"/>
</dbReference>
<feature type="region of interest" description="Disordered" evidence="1">
    <location>
        <begin position="91"/>
        <end position="142"/>
    </location>
</feature>
<feature type="domain" description="LysM" evidence="3">
    <location>
        <begin position="143"/>
        <end position="189"/>
    </location>
</feature>
<reference evidence="4" key="1">
    <citation type="journal article" date="2014" name="Int. J. Syst. Evol. Microbiol.">
        <title>Complete genome sequence of Corynebacterium casei LMG S-19264T (=DSM 44701T), isolated from a smear-ripened cheese.</title>
        <authorList>
            <consortium name="US DOE Joint Genome Institute (JGI-PGF)"/>
            <person name="Walter F."/>
            <person name="Albersmeier A."/>
            <person name="Kalinowski J."/>
            <person name="Ruckert C."/>
        </authorList>
    </citation>
    <scope>NUCLEOTIDE SEQUENCE</scope>
    <source>
        <strain evidence="4">CGMCC 1.12698</strain>
    </source>
</reference>
<organism evidence="4 5">
    <name type="scientific">Priestia taiwanensis</name>
    <dbReference type="NCBI Taxonomy" id="1347902"/>
    <lineage>
        <taxon>Bacteria</taxon>
        <taxon>Bacillati</taxon>
        <taxon>Bacillota</taxon>
        <taxon>Bacilli</taxon>
        <taxon>Bacillales</taxon>
        <taxon>Bacillaceae</taxon>
        <taxon>Priestia</taxon>
    </lineage>
</organism>
<evidence type="ECO:0000313" key="5">
    <source>
        <dbReference type="Proteomes" id="UP000605259"/>
    </source>
</evidence>
<gene>
    <name evidence="4" type="ORF">GCM10007140_02610</name>
</gene>
<protein>
    <submittedName>
        <fullName evidence="4">Peptidase M23</fullName>
    </submittedName>
</protein>
<dbReference type="Proteomes" id="UP000605259">
    <property type="component" value="Unassembled WGS sequence"/>
</dbReference>
<dbReference type="CDD" id="cd00118">
    <property type="entry name" value="LysM"/>
    <property type="match status" value="1"/>
</dbReference>
<proteinExistence type="predicted"/>
<dbReference type="SMART" id="SM00257">
    <property type="entry name" value="LysM"/>
    <property type="match status" value="1"/>
</dbReference>
<keyword evidence="2" id="KW-0472">Membrane</keyword>
<feature type="region of interest" description="Disordered" evidence="1">
    <location>
        <begin position="1"/>
        <end position="39"/>
    </location>
</feature>
<keyword evidence="2" id="KW-1133">Transmembrane helix</keyword>
<dbReference type="InterPro" id="IPR036779">
    <property type="entry name" value="LysM_dom_sf"/>
</dbReference>
<name>A0A917AJE9_9BACI</name>
<feature type="compositionally biased region" description="Basic and acidic residues" evidence="1">
    <location>
        <begin position="100"/>
        <end position="138"/>
    </location>
</feature>
<keyword evidence="2" id="KW-0812">Transmembrane</keyword>
<accession>A0A917AJE9</accession>
<reference evidence="4" key="2">
    <citation type="submission" date="2020-09" db="EMBL/GenBank/DDBJ databases">
        <authorList>
            <person name="Sun Q."/>
            <person name="Zhou Y."/>
        </authorList>
    </citation>
    <scope>NUCLEOTIDE SEQUENCE</scope>
    <source>
        <strain evidence="4">CGMCC 1.12698</strain>
    </source>
</reference>
<evidence type="ECO:0000259" key="3">
    <source>
        <dbReference type="PROSITE" id="PS51782"/>
    </source>
</evidence>
<dbReference type="AlphaFoldDB" id="A0A917AJE9"/>
<evidence type="ECO:0000313" key="4">
    <source>
        <dbReference type="EMBL" id="GGE55728.1"/>
    </source>
</evidence>